<sequence>MASTSIASIDLSPEPDLHPIYPSPSYLAPTLAPNAGLAPPQKAELVTHCLTRACLFGDLPLLSFLLTDHQARTSVDLGYRDEDGLGLISLTIQGFGLESDRDVEREECVRLLISEGADVNAPDNAGWTALHHAALFAPPTLVSHLMTHGCSPFAVTERQLTPLDIVTAHSTIPGRQDVALLLGEAMRSEGWTGSRMEDRRKLMEKRMIRQGKRQSIRDEVGQALGISPKWWGDNDWETGSSGSSDDEDDIEDERLYTPLPDYTTMLVFSPPSLPEIFQSLITNVRPSIRNSEPANALYMLARFACLTCDDNWLEDLVIGATDVIEETFFSRSEDLTSLVFWLYNTTAWLHLMRCDNSINENCELLGSFVLIEEVINSVFVFIIRYVERRIDTLIDTAILEHAPFSAEFDGIQFESEWSFLRSLTSKKKTTPAASGAPSRNGGLASPGLPSPTRPPSPGVPSQGSSSPALSRNFASLRQSFSRTKGPNTATPIQSFFQDTGHIPRVSSPSPIDITSFFDALQTFLTLSGINPALITQISRAVQIGMNLSALEEWVESVNLPRGVISHLAPVKDLLAWLQCLSSINEFSVLVATIQTMKNLNPLQMRRAVRDYKYEVNEGRMTEECSQYLAQLQKDWERHRVKLGVEALRREMGERDREREDASSIMNDTSSYKTSSSTSTEVYSAQRNIDLLFDRDQDATPWEPAKPPEVLGEFLDSRHMLPLLLPSDPRMLSASPKRPPIWHDDKHNSGSMSADFRSASRSSRRSSGSIPWQSATKRLREVGLETLQWVDGIGSAARWTRPVEPEGPEDEDDEPVTYVPDDSGEREGLVIETNVRRVTPLTQKPPLRNKGRVGSDMTPVGP</sequence>
<name>A0ACB8SB16_9AGAM</name>
<comment type="caution">
    <text evidence="1">The sequence shown here is derived from an EMBL/GenBank/DDBJ whole genome shotgun (WGS) entry which is preliminary data.</text>
</comment>
<evidence type="ECO:0000313" key="2">
    <source>
        <dbReference type="Proteomes" id="UP000814033"/>
    </source>
</evidence>
<reference evidence="1" key="2">
    <citation type="journal article" date="2022" name="New Phytol.">
        <title>Evolutionary transition to the ectomycorrhizal habit in the genomes of a hyperdiverse lineage of mushroom-forming fungi.</title>
        <authorList>
            <person name="Looney B."/>
            <person name="Miyauchi S."/>
            <person name="Morin E."/>
            <person name="Drula E."/>
            <person name="Courty P.E."/>
            <person name="Kohler A."/>
            <person name="Kuo A."/>
            <person name="LaButti K."/>
            <person name="Pangilinan J."/>
            <person name="Lipzen A."/>
            <person name="Riley R."/>
            <person name="Andreopoulos W."/>
            <person name="He G."/>
            <person name="Johnson J."/>
            <person name="Nolan M."/>
            <person name="Tritt A."/>
            <person name="Barry K.W."/>
            <person name="Grigoriev I.V."/>
            <person name="Nagy L.G."/>
            <person name="Hibbett D."/>
            <person name="Henrissat B."/>
            <person name="Matheny P.B."/>
            <person name="Labbe J."/>
            <person name="Martin F.M."/>
        </authorList>
    </citation>
    <scope>NUCLEOTIDE SEQUENCE</scope>
    <source>
        <strain evidence="1">FP105234-sp</strain>
    </source>
</reference>
<gene>
    <name evidence="1" type="ORF">FA95DRAFT_1579463</name>
</gene>
<dbReference type="EMBL" id="MU275840">
    <property type="protein sequence ID" value="KAI0053337.1"/>
    <property type="molecule type" value="Genomic_DNA"/>
</dbReference>
<proteinExistence type="predicted"/>
<evidence type="ECO:0000313" key="1">
    <source>
        <dbReference type="EMBL" id="KAI0053337.1"/>
    </source>
</evidence>
<keyword evidence="2" id="KW-1185">Reference proteome</keyword>
<protein>
    <submittedName>
        <fullName evidence="1">Uncharacterized protein</fullName>
    </submittedName>
</protein>
<accession>A0ACB8SB16</accession>
<dbReference type="Proteomes" id="UP000814033">
    <property type="component" value="Unassembled WGS sequence"/>
</dbReference>
<reference evidence="1" key="1">
    <citation type="submission" date="2021-02" db="EMBL/GenBank/DDBJ databases">
        <authorList>
            <consortium name="DOE Joint Genome Institute"/>
            <person name="Ahrendt S."/>
            <person name="Looney B.P."/>
            <person name="Miyauchi S."/>
            <person name="Morin E."/>
            <person name="Drula E."/>
            <person name="Courty P.E."/>
            <person name="Chicoki N."/>
            <person name="Fauchery L."/>
            <person name="Kohler A."/>
            <person name="Kuo A."/>
            <person name="Labutti K."/>
            <person name="Pangilinan J."/>
            <person name="Lipzen A."/>
            <person name="Riley R."/>
            <person name="Andreopoulos W."/>
            <person name="He G."/>
            <person name="Johnson J."/>
            <person name="Barry K.W."/>
            <person name="Grigoriev I.V."/>
            <person name="Nagy L."/>
            <person name="Hibbett D."/>
            <person name="Henrissat B."/>
            <person name="Matheny P.B."/>
            <person name="Labbe J."/>
            <person name="Martin F."/>
        </authorList>
    </citation>
    <scope>NUCLEOTIDE SEQUENCE</scope>
    <source>
        <strain evidence="1">FP105234-sp</strain>
    </source>
</reference>
<organism evidence="1 2">
    <name type="scientific">Auriscalpium vulgare</name>
    <dbReference type="NCBI Taxonomy" id="40419"/>
    <lineage>
        <taxon>Eukaryota</taxon>
        <taxon>Fungi</taxon>
        <taxon>Dikarya</taxon>
        <taxon>Basidiomycota</taxon>
        <taxon>Agaricomycotina</taxon>
        <taxon>Agaricomycetes</taxon>
        <taxon>Russulales</taxon>
        <taxon>Auriscalpiaceae</taxon>
        <taxon>Auriscalpium</taxon>
    </lineage>
</organism>